<sequence>MVKQDTPDTTGNVFIPKVLEGVTWTTERYGTAGKLEFSILNEGDIFPVEGDKVEFHYNGAPVFLGFIFTIQRDKTDVIKITAYDQLRYLKNKGIHEYKNKRADEVVKMLADDYRLQLGDLDNTGHIIPIRKEVNKTLLDIINTALSITLQNTKKLYVLYDDFGKIMLKDIESLYIELLIDENNSENFSYTSSIDKRTYNRIVVYRENEKAGTRELYETKSTKNQNEWGILQHVEQCGEKENPKVMADALLELYNKKTRMLSIKNVLGDVRCRAGFSLFVKLDTGDIDINNKMIINRVTHTFKYQEHLMTLDLIGGVLNV</sequence>
<proteinExistence type="predicted"/>
<evidence type="ECO:0000313" key="2">
    <source>
        <dbReference type="EMBL" id="AVQ32536.1"/>
    </source>
</evidence>
<evidence type="ECO:0000313" key="3">
    <source>
        <dbReference type="Proteomes" id="UP000241238"/>
    </source>
</evidence>
<reference evidence="3" key="1">
    <citation type="journal article" date="2018" name="MSphere">
        <title>Fusobacterium Genomics Using MinION and Illumina Sequencing Enables Genome Completion and Correction.</title>
        <authorList>
            <person name="Todd S.M."/>
            <person name="Settlage R.E."/>
            <person name="Lahmers K.K."/>
            <person name="Slade D.J."/>
        </authorList>
    </citation>
    <scope>NUCLEOTIDE SEQUENCE [LARGE SCALE GENOMIC DNA]</scope>
    <source>
        <strain evidence="3">ATCC 27725</strain>
    </source>
</reference>
<evidence type="ECO:0000259" key="1">
    <source>
        <dbReference type="Pfam" id="PF24032"/>
    </source>
</evidence>
<dbReference type="SUPFAM" id="SSF69279">
    <property type="entry name" value="Phage tail proteins"/>
    <property type="match status" value="1"/>
</dbReference>
<keyword evidence="2" id="KW-0378">Hydrolase</keyword>
<dbReference type="GO" id="GO:0016787">
    <property type="term" value="F:hydrolase activity"/>
    <property type="evidence" value="ECO:0007669"/>
    <property type="project" value="UniProtKB-KW"/>
</dbReference>
<dbReference type="Proteomes" id="UP000241238">
    <property type="component" value="Chromosome"/>
</dbReference>
<feature type="domain" description="YqbQ/XkdQ" evidence="1">
    <location>
        <begin position="22"/>
        <end position="312"/>
    </location>
</feature>
<organism evidence="2 3">
    <name type="scientific">Fusobacterium varium ATCC 27725</name>
    <dbReference type="NCBI Taxonomy" id="469618"/>
    <lineage>
        <taxon>Bacteria</taxon>
        <taxon>Fusobacteriati</taxon>
        <taxon>Fusobacteriota</taxon>
        <taxon>Fusobacteriia</taxon>
        <taxon>Fusobacteriales</taxon>
        <taxon>Fusobacteriaceae</taxon>
        <taxon>Fusobacterium</taxon>
    </lineage>
</organism>
<keyword evidence="3" id="KW-1185">Reference proteome</keyword>
<accession>A0ABM6U7Z3</accession>
<dbReference type="InterPro" id="IPR056937">
    <property type="entry name" value="YqbQ/XkdQ"/>
</dbReference>
<name>A0ABM6U7Z3_FUSVA</name>
<protein>
    <submittedName>
        <fullName evidence="2">Hydrolase</fullName>
    </submittedName>
</protein>
<dbReference type="EMBL" id="CP028103">
    <property type="protein sequence ID" value="AVQ32536.1"/>
    <property type="molecule type" value="Genomic_DNA"/>
</dbReference>
<dbReference type="Pfam" id="PF24032">
    <property type="entry name" value="YQBQ"/>
    <property type="match status" value="1"/>
</dbReference>
<gene>
    <name evidence="2" type="ORF">C4N18_03430</name>
</gene>